<dbReference type="EMBL" id="AP027081">
    <property type="protein sequence ID" value="BDU77928.1"/>
    <property type="molecule type" value="Genomic_DNA"/>
</dbReference>
<evidence type="ECO:0000313" key="8">
    <source>
        <dbReference type="Proteomes" id="UP001228113"/>
    </source>
</evidence>
<keyword evidence="5" id="KW-0170">Cobalt</keyword>
<reference evidence="7" key="1">
    <citation type="journal article" date="2023" name="Int. J. Syst. Evol. Microbiol.">
        <title>Mesoterricola silvestris gen. nov., sp. nov., Mesoterricola sediminis sp. nov., Geothrix oryzae sp. nov., Geothrix edaphica sp. nov., Geothrix rubra sp. nov., and Geothrix limicola sp. nov., six novel members of Acidobacteriota isolated from soils.</title>
        <authorList>
            <person name="Itoh H."/>
            <person name="Sugisawa Y."/>
            <person name="Mise K."/>
            <person name="Xu Z."/>
            <person name="Kuniyasu M."/>
            <person name="Ushijima N."/>
            <person name="Kawano K."/>
            <person name="Kobayashi E."/>
            <person name="Shiratori Y."/>
            <person name="Masuda Y."/>
            <person name="Senoo K."/>
        </authorList>
    </citation>
    <scope>NUCLEOTIDE SEQUENCE</scope>
    <source>
        <strain evidence="7">W786</strain>
    </source>
</reference>
<dbReference type="SUPFAM" id="SSF53187">
    <property type="entry name" value="Zn-dependent exopeptidases"/>
    <property type="match status" value="1"/>
</dbReference>
<comment type="cofactor">
    <cofactor evidence="1">
        <name>Zn(2+)</name>
        <dbReference type="ChEBI" id="CHEBI:29105"/>
    </cofactor>
</comment>
<dbReference type="PROSITE" id="PS00758">
    <property type="entry name" value="ARGE_DAPE_CPG2_1"/>
    <property type="match status" value="1"/>
</dbReference>
<dbReference type="Pfam" id="PF07687">
    <property type="entry name" value="M20_dimer"/>
    <property type="match status" value="1"/>
</dbReference>
<dbReference type="InterPro" id="IPR002933">
    <property type="entry name" value="Peptidase_M20"/>
</dbReference>
<dbReference type="InterPro" id="IPR001261">
    <property type="entry name" value="ArgE/DapE_CS"/>
</dbReference>
<dbReference type="PANTHER" id="PTHR43808">
    <property type="entry name" value="ACETYLORNITHINE DEACETYLASE"/>
    <property type="match status" value="1"/>
</dbReference>
<dbReference type="InterPro" id="IPR036264">
    <property type="entry name" value="Bact_exopeptidase_dim_dom"/>
</dbReference>
<feature type="domain" description="Peptidase M20 dimerisation" evidence="6">
    <location>
        <begin position="156"/>
        <end position="256"/>
    </location>
</feature>
<evidence type="ECO:0000256" key="3">
    <source>
        <dbReference type="ARBA" id="ARBA00022801"/>
    </source>
</evidence>
<evidence type="ECO:0000256" key="5">
    <source>
        <dbReference type="ARBA" id="ARBA00023285"/>
    </source>
</evidence>
<dbReference type="KEGG" id="msea:METESE_28860"/>
<dbReference type="GO" id="GO:0006526">
    <property type="term" value="P:L-arginine biosynthetic process"/>
    <property type="evidence" value="ECO:0007669"/>
    <property type="project" value="TreeGrafter"/>
</dbReference>
<accession>A0AA48HGS2</accession>
<organism evidence="7 8">
    <name type="scientific">Mesoterricola sediminis</name>
    <dbReference type="NCBI Taxonomy" id="2927980"/>
    <lineage>
        <taxon>Bacteria</taxon>
        <taxon>Pseudomonadati</taxon>
        <taxon>Acidobacteriota</taxon>
        <taxon>Holophagae</taxon>
        <taxon>Holophagales</taxon>
        <taxon>Holophagaceae</taxon>
        <taxon>Mesoterricola</taxon>
    </lineage>
</organism>
<proteinExistence type="predicted"/>
<dbReference type="Pfam" id="PF01546">
    <property type="entry name" value="Peptidase_M20"/>
    <property type="match status" value="1"/>
</dbReference>
<keyword evidence="2" id="KW-0479">Metal-binding</keyword>
<dbReference type="AlphaFoldDB" id="A0AA48HGS2"/>
<name>A0AA48HGS2_9BACT</name>
<keyword evidence="3" id="KW-0378">Hydrolase</keyword>
<evidence type="ECO:0000256" key="1">
    <source>
        <dbReference type="ARBA" id="ARBA00001947"/>
    </source>
</evidence>
<dbReference type="Proteomes" id="UP001228113">
    <property type="component" value="Chromosome"/>
</dbReference>
<dbReference type="InterPro" id="IPR050072">
    <property type="entry name" value="Peptidase_M20A"/>
</dbReference>
<dbReference type="Gene3D" id="3.40.630.10">
    <property type="entry name" value="Zn peptidases"/>
    <property type="match status" value="1"/>
</dbReference>
<dbReference type="RefSeq" id="WP_243330054.1">
    <property type="nucleotide sequence ID" value="NZ_AP027081.1"/>
</dbReference>
<gene>
    <name evidence="7" type="ORF">METESE_28860</name>
</gene>
<dbReference type="GO" id="GO:0008777">
    <property type="term" value="F:acetylornithine deacetylase activity"/>
    <property type="evidence" value="ECO:0007669"/>
    <property type="project" value="TreeGrafter"/>
</dbReference>
<dbReference type="SUPFAM" id="SSF55031">
    <property type="entry name" value="Bacterial exopeptidase dimerisation domain"/>
    <property type="match status" value="1"/>
</dbReference>
<keyword evidence="4" id="KW-0862">Zinc</keyword>
<protein>
    <submittedName>
        <fullName evidence="7">Peptidase M20</fullName>
    </submittedName>
</protein>
<dbReference type="InterPro" id="IPR011650">
    <property type="entry name" value="Peptidase_M20_dimer"/>
</dbReference>
<dbReference type="Gene3D" id="3.30.70.360">
    <property type="match status" value="1"/>
</dbReference>
<sequence length="350" mass="36921">MEPGPLLESLVAIPSVSGAEQALGDHVARLVEGLGLAPRRSGPSVWFETGGEGPRILFVSHLDTVPPCDGWSFDPFKPRWDGDRLTGLGANDAKGCVAAMLLAASRLGDLRGARAVFAFVAGEEVGGKGIQEILPDLGPLDAAVVGEPTGLDVCAAQRGMLILRCTARGESAHVAHAGLGDNAIHKAARDIDRLARMTFEPHPLLGATRAQVTTVQGGRARNMVPDACEFFVDLRTTPNLDHEATAERIRTILESDVAVHSLRYRAVATDAAQPVVKAALAASGRKAPVGSATASDWAFLAHLPAVKAGPGDTHRSHRPDEWITLAELEAGAAFYDALARHYAREAADVR</sequence>
<dbReference type="PANTHER" id="PTHR43808:SF31">
    <property type="entry name" value="N-ACETYL-L-CITRULLINE DEACETYLASE"/>
    <property type="match status" value="1"/>
</dbReference>
<evidence type="ECO:0000256" key="2">
    <source>
        <dbReference type="ARBA" id="ARBA00022723"/>
    </source>
</evidence>
<evidence type="ECO:0000313" key="7">
    <source>
        <dbReference type="EMBL" id="BDU77928.1"/>
    </source>
</evidence>
<evidence type="ECO:0000259" key="6">
    <source>
        <dbReference type="Pfam" id="PF07687"/>
    </source>
</evidence>
<dbReference type="GO" id="GO:0046872">
    <property type="term" value="F:metal ion binding"/>
    <property type="evidence" value="ECO:0007669"/>
    <property type="project" value="UniProtKB-KW"/>
</dbReference>
<keyword evidence="8" id="KW-1185">Reference proteome</keyword>
<evidence type="ECO:0000256" key="4">
    <source>
        <dbReference type="ARBA" id="ARBA00022833"/>
    </source>
</evidence>